<feature type="region of interest" description="Disordered" evidence="1">
    <location>
        <begin position="1"/>
        <end position="41"/>
    </location>
</feature>
<sequence>MVGDDGATLDATDLGLPGPAATPTGLHEHYGPPAADPDLEG</sequence>
<organism evidence="2 3">
    <name type="scientific">Georgenia muralis</name>
    <dbReference type="NCBI Taxonomy" id="154117"/>
    <lineage>
        <taxon>Bacteria</taxon>
        <taxon>Bacillati</taxon>
        <taxon>Actinomycetota</taxon>
        <taxon>Actinomycetes</taxon>
        <taxon>Micrococcales</taxon>
        <taxon>Bogoriellaceae</taxon>
        <taxon>Georgenia</taxon>
    </lineage>
</organism>
<dbReference type="AlphaFoldDB" id="A0A3N4Z0X7"/>
<protein>
    <submittedName>
        <fullName evidence="2">Uncharacterized protein</fullName>
    </submittedName>
</protein>
<name>A0A3N4Z0X7_9MICO</name>
<dbReference type="EMBL" id="RKRA01000001">
    <property type="protein sequence ID" value="RPF26203.1"/>
    <property type="molecule type" value="Genomic_DNA"/>
</dbReference>
<dbReference type="RefSeq" id="WP_281274848.1">
    <property type="nucleotide sequence ID" value="NZ_RKRA01000001.1"/>
</dbReference>
<proteinExistence type="predicted"/>
<dbReference type="Proteomes" id="UP000280726">
    <property type="component" value="Unassembled WGS sequence"/>
</dbReference>
<gene>
    <name evidence="2" type="ORF">EDD32_0635</name>
</gene>
<accession>A0A3N4Z0X7</accession>
<keyword evidence="3" id="KW-1185">Reference proteome</keyword>
<reference evidence="2 3" key="1">
    <citation type="submission" date="2018-11" db="EMBL/GenBank/DDBJ databases">
        <title>Sequencing the genomes of 1000 actinobacteria strains.</title>
        <authorList>
            <person name="Klenk H.-P."/>
        </authorList>
    </citation>
    <scope>NUCLEOTIDE SEQUENCE [LARGE SCALE GENOMIC DNA]</scope>
    <source>
        <strain evidence="2 3">DSM 14418</strain>
    </source>
</reference>
<comment type="caution">
    <text evidence="2">The sequence shown here is derived from an EMBL/GenBank/DDBJ whole genome shotgun (WGS) entry which is preliminary data.</text>
</comment>
<evidence type="ECO:0000256" key="1">
    <source>
        <dbReference type="SAM" id="MobiDB-lite"/>
    </source>
</evidence>
<evidence type="ECO:0000313" key="3">
    <source>
        <dbReference type="Proteomes" id="UP000280726"/>
    </source>
</evidence>
<evidence type="ECO:0000313" key="2">
    <source>
        <dbReference type="EMBL" id="RPF26203.1"/>
    </source>
</evidence>